<dbReference type="SUPFAM" id="SSF49899">
    <property type="entry name" value="Concanavalin A-like lectins/glucanases"/>
    <property type="match status" value="1"/>
</dbReference>
<evidence type="ECO:0000313" key="7">
    <source>
        <dbReference type="EMBL" id="KAG8469671.1"/>
    </source>
</evidence>
<keyword evidence="4" id="KW-1015">Disulfide bond</keyword>
<comment type="caution">
    <text evidence="7">The sequence shown here is derived from an EMBL/GenBank/DDBJ whole genome shotgun (WGS) entry which is preliminary data.</text>
</comment>
<dbReference type="InterPro" id="IPR013783">
    <property type="entry name" value="Ig-like_fold"/>
</dbReference>
<dbReference type="SUPFAM" id="SSF117281">
    <property type="entry name" value="Kelch motif"/>
    <property type="match status" value="1"/>
</dbReference>
<keyword evidence="3" id="KW-0677">Repeat</keyword>
<dbReference type="PANTHER" id="PTHR46093:SF18">
    <property type="entry name" value="FIBRONECTIN TYPE-III DOMAIN-CONTAINING PROTEIN"/>
    <property type="match status" value="1"/>
</dbReference>
<dbReference type="SMART" id="SM00557">
    <property type="entry name" value="IG_FLMN"/>
    <property type="match status" value="2"/>
</dbReference>
<keyword evidence="1" id="KW-0880">Kelch repeat</keyword>
<keyword evidence="8" id="KW-1185">Reference proteome</keyword>
<dbReference type="Gene3D" id="2.60.120.200">
    <property type="match status" value="1"/>
</dbReference>
<dbReference type="SMART" id="SM00560">
    <property type="entry name" value="LamGL"/>
    <property type="match status" value="1"/>
</dbReference>
<dbReference type="InterPro" id="IPR001298">
    <property type="entry name" value="Filamin/ABP280_rpt"/>
</dbReference>
<dbReference type="EMBL" id="JAGTXO010000002">
    <property type="protein sequence ID" value="KAG8469671.1"/>
    <property type="molecule type" value="Genomic_DNA"/>
</dbReference>
<name>A0A8J6CG12_DIALT</name>
<dbReference type="AlphaFoldDB" id="A0A8J6CG12"/>
<evidence type="ECO:0000256" key="2">
    <source>
        <dbReference type="ARBA" id="ARBA00022729"/>
    </source>
</evidence>
<dbReference type="Proteomes" id="UP000751190">
    <property type="component" value="Unassembled WGS sequence"/>
</dbReference>
<dbReference type="Pfam" id="PF24681">
    <property type="entry name" value="Kelch_KLHDC2_KLHL20_DRC7"/>
    <property type="match status" value="2"/>
</dbReference>
<evidence type="ECO:0000313" key="8">
    <source>
        <dbReference type="Proteomes" id="UP000751190"/>
    </source>
</evidence>
<evidence type="ECO:0000256" key="3">
    <source>
        <dbReference type="ARBA" id="ARBA00022737"/>
    </source>
</evidence>
<dbReference type="PANTHER" id="PTHR46093">
    <property type="entry name" value="ACYL-COA-BINDING DOMAIN-CONTAINING PROTEIN 5"/>
    <property type="match status" value="1"/>
</dbReference>
<organism evidence="7 8">
    <name type="scientific">Diacronema lutheri</name>
    <name type="common">Unicellular marine alga</name>
    <name type="synonym">Monochrysis lutheri</name>
    <dbReference type="NCBI Taxonomy" id="2081491"/>
    <lineage>
        <taxon>Eukaryota</taxon>
        <taxon>Haptista</taxon>
        <taxon>Haptophyta</taxon>
        <taxon>Pavlovophyceae</taxon>
        <taxon>Pavlovales</taxon>
        <taxon>Pavlovaceae</taxon>
        <taxon>Diacronema</taxon>
    </lineage>
</organism>
<dbReference type="InterPro" id="IPR017868">
    <property type="entry name" value="Filamin/ABP280_repeat-like"/>
</dbReference>
<dbReference type="OrthoDB" id="10250130at2759"/>
<sequence length="851" mass="91616">MVAPIVATSGRHSVAMGKGLQGGTVGQVCMFQVQCKDASGENRTRGGDVVIAKLMPPPSKGHMIDCHVIDNSDGSYTCTYLPVKALRDVDIMVSVNGTRLADTPFKASFDAGKTEPSNCRAFGPNLHHGVAGKPLIFHVLARDAYANQRLAGGDAFKVRVQALSAFNAEFAQHIKKWSTEAALTDMGDGTYAVSWSTCFAGWYTVSISLDRVPICKSSFKVCVLAAVARIPDGIAHKPCYFADETSDEALPPAVSARSCALIDDVLCVRKPLVRKEGERLPRHDRLHLFHTAARLWTVHEVKGPTLPEVTELAGVDSTLLFFAHSGGASSRIDSVFATDLDALRVSGEVRRHRVICSGPFPAATDGAQLCTMRDGLGAATVWFVGGKDPSGRLDDVYAYDTARAAWRCVHSTAVGVRAPGAAPAKREGHSVVAFLQSLWIFGGRDVSCLADLHCLDTAGASPEWKTPQVNGELPSARKYHSAVLLEPTGYMLVVGGLDDADNFHPDVVVLNLFGLSWARLDQGRVPRHTVACACVRGELFTFGGCDVRGEPYDTVLTVDLTTFTQRSCLELRADTAEYVCIKGQSASLLSLRTAFTLEAWVLPRSFPPYATILSKASQNWMTGFGLAKYGAGKGDMEEVNMVNFFLTPGYSTTKVTAQIDPHVWTHIAGVYDGSSLKMFINGRVTDTFATAKAEKEEEIDALHAPKADLCIGAHPNKAAWDGLIDEVRVWNVVRSEADIRAGMAEPIIGQAPGLVGQWTFNEGAGELVVDTSGMRNHGTIEGTITRTLSTRTDKHGKPLTAAEQRVDDVAAAFTSWKATFEQAHGRSPSKADILLTGSVVTSLARKVGYFD</sequence>
<feature type="repeat" description="Filamin" evidence="5">
    <location>
        <begin position="5"/>
        <end position="109"/>
    </location>
</feature>
<dbReference type="InterPro" id="IPR006558">
    <property type="entry name" value="LamG-like"/>
</dbReference>
<dbReference type="SUPFAM" id="SSF81296">
    <property type="entry name" value="E set domains"/>
    <property type="match status" value="2"/>
</dbReference>
<dbReference type="InterPro" id="IPR013320">
    <property type="entry name" value="ConA-like_dom_sf"/>
</dbReference>
<gene>
    <name evidence="7" type="ORF">KFE25_006126</name>
</gene>
<dbReference type="Pfam" id="PF13385">
    <property type="entry name" value="Laminin_G_3"/>
    <property type="match status" value="1"/>
</dbReference>
<evidence type="ECO:0000259" key="6">
    <source>
        <dbReference type="SMART" id="SM00560"/>
    </source>
</evidence>
<keyword evidence="2" id="KW-0732">Signal</keyword>
<evidence type="ECO:0000256" key="1">
    <source>
        <dbReference type="ARBA" id="ARBA00022441"/>
    </source>
</evidence>
<dbReference type="InterPro" id="IPR014756">
    <property type="entry name" value="Ig_E-set"/>
</dbReference>
<feature type="repeat" description="Filamin" evidence="5">
    <location>
        <begin position="111"/>
        <end position="223"/>
    </location>
</feature>
<dbReference type="Gene3D" id="2.120.10.80">
    <property type="entry name" value="Kelch-type beta propeller"/>
    <property type="match status" value="1"/>
</dbReference>
<dbReference type="Gene3D" id="2.60.40.10">
    <property type="entry name" value="Immunoglobulins"/>
    <property type="match status" value="2"/>
</dbReference>
<dbReference type="InterPro" id="IPR015915">
    <property type="entry name" value="Kelch-typ_b-propeller"/>
</dbReference>
<feature type="domain" description="LamG-like jellyroll fold" evidence="6">
    <location>
        <begin position="593"/>
        <end position="737"/>
    </location>
</feature>
<proteinExistence type="predicted"/>
<reference evidence="7" key="1">
    <citation type="submission" date="2021-05" db="EMBL/GenBank/DDBJ databases">
        <title>The genome of the haptophyte Pavlova lutheri (Diacronema luteri, Pavlovales) - a model for lipid biosynthesis in eukaryotic algae.</title>
        <authorList>
            <person name="Hulatt C.J."/>
            <person name="Posewitz M.C."/>
        </authorList>
    </citation>
    <scope>NUCLEOTIDE SEQUENCE</scope>
    <source>
        <strain evidence="7">NIVA-4/92</strain>
    </source>
</reference>
<evidence type="ECO:0000256" key="4">
    <source>
        <dbReference type="ARBA" id="ARBA00023157"/>
    </source>
</evidence>
<dbReference type="Pfam" id="PF00630">
    <property type="entry name" value="Filamin"/>
    <property type="match status" value="2"/>
</dbReference>
<evidence type="ECO:0000256" key="5">
    <source>
        <dbReference type="PROSITE-ProRule" id="PRU00087"/>
    </source>
</evidence>
<dbReference type="PROSITE" id="PS50194">
    <property type="entry name" value="FILAMIN_REPEAT"/>
    <property type="match status" value="2"/>
</dbReference>
<accession>A0A8J6CG12</accession>
<protein>
    <recommendedName>
        <fullName evidence="6">LamG-like jellyroll fold domain-containing protein</fullName>
    </recommendedName>
</protein>